<organism evidence="2 3">
    <name type="scientific">Batillaria attramentaria</name>
    <dbReference type="NCBI Taxonomy" id="370345"/>
    <lineage>
        <taxon>Eukaryota</taxon>
        <taxon>Metazoa</taxon>
        <taxon>Spiralia</taxon>
        <taxon>Lophotrochozoa</taxon>
        <taxon>Mollusca</taxon>
        <taxon>Gastropoda</taxon>
        <taxon>Caenogastropoda</taxon>
        <taxon>Sorbeoconcha</taxon>
        <taxon>Cerithioidea</taxon>
        <taxon>Batillariidae</taxon>
        <taxon>Batillaria</taxon>
    </lineage>
</organism>
<protein>
    <submittedName>
        <fullName evidence="2">Uncharacterized protein</fullName>
    </submittedName>
</protein>
<evidence type="ECO:0000256" key="1">
    <source>
        <dbReference type="SAM" id="MobiDB-lite"/>
    </source>
</evidence>
<gene>
    <name evidence="2" type="ORF">BaRGS_00031001</name>
</gene>
<reference evidence="2 3" key="1">
    <citation type="journal article" date="2023" name="Sci. Data">
        <title>Genome assembly of the Korean intertidal mud-creeper Batillaria attramentaria.</title>
        <authorList>
            <person name="Patra A.K."/>
            <person name="Ho P.T."/>
            <person name="Jun S."/>
            <person name="Lee S.J."/>
            <person name="Kim Y."/>
            <person name="Won Y.J."/>
        </authorList>
    </citation>
    <scope>NUCLEOTIDE SEQUENCE [LARGE SCALE GENOMIC DNA]</scope>
    <source>
        <strain evidence="2">Wonlab-2016</strain>
    </source>
</reference>
<sequence>MESDKPNTPPKNPPLGCHSPHSVIIWSALIGWRDARGTSEASRRTNGGCLHSWLGGPGGGEGRGEPAGVAESSFLAPFINHTPPYPATSSGHGKTNHTHL</sequence>
<evidence type="ECO:0000313" key="2">
    <source>
        <dbReference type="EMBL" id="KAK7477818.1"/>
    </source>
</evidence>
<comment type="caution">
    <text evidence="2">The sequence shown here is derived from an EMBL/GenBank/DDBJ whole genome shotgun (WGS) entry which is preliminary data.</text>
</comment>
<feature type="region of interest" description="Disordered" evidence="1">
    <location>
        <begin position="37"/>
        <end position="100"/>
    </location>
</feature>
<dbReference type="AlphaFoldDB" id="A0ABD0JRV6"/>
<evidence type="ECO:0000313" key="3">
    <source>
        <dbReference type="Proteomes" id="UP001519460"/>
    </source>
</evidence>
<proteinExistence type="predicted"/>
<accession>A0ABD0JRV6</accession>
<dbReference type="Proteomes" id="UP001519460">
    <property type="component" value="Unassembled WGS sequence"/>
</dbReference>
<keyword evidence="3" id="KW-1185">Reference proteome</keyword>
<name>A0ABD0JRV6_9CAEN</name>
<dbReference type="EMBL" id="JACVVK020000341">
    <property type="protein sequence ID" value="KAK7477818.1"/>
    <property type="molecule type" value="Genomic_DNA"/>
</dbReference>